<keyword evidence="8" id="KW-0460">Magnesium</keyword>
<evidence type="ECO:0000256" key="3">
    <source>
        <dbReference type="ARBA" id="ARBA00022457"/>
    </source>
</evidence>
<feature type="domain" description="Nudix hydrolase" evidence="13">
    <location>
        <begin position="3"/>
        <end position="130"/>
    </location>
</feature>
<dbReference type="Proteomes" id="UP000547458">
    <property type="component" value="Unassembled WGS sequence"/>
</dbReference>
<comment type="caution">
    <text evidence="14">The sequence shown here is derived from an EMBL/GenBank/DDBJ whole genome shotgun (WGS) entry which is preliminary data.</text>
</comment>
<dbReference type="PANTHER" id="PTHR47707">
    <property type="entry name" value="8-OXO-DGTP DIPHOSPHATASE"/>
    <property type="match status" value="1"/>
</dbReference>
<evidence type="ECO:0000313" key="15">
    <source>
        <dbReference type="Proteomes" id="UP000547458"/>
    </source>
</evidence>
<dbReference type="InterPro" id="IPR000086">
    <property type="entry name" value="NUDIX_hydrolase_dom"/>
</dbReference>
<evidence type="ECO:0000256" key="2">
    <source>
        <dbReference type="ARBA" id="ARBA00005582"/>
    </source>
</evidence>
<dbReference type="PANTHER" id="PTHR47707:SF1">
    <property type="entry name" value="NUDIX HYDROLASE FAMILY PROTEIN"/>
    <property type="match status" value="1"/>
</dbReference>
<dbReference type="GO" id="GO:0006281">
    <property type="term" value="P:DNA repair"/>
    <property type="evidence" value="ECO:0007669"/>
    <property type="project" value="UniProtKB-KW"/>
</dbReference>
<dbReference type="PRINTS" id="PR00502">
    <property type="entry name" value="NUDIXFAMILY"/>
</dbReference>
<evidence type="ECO:0000256" key="7">
    <source>
        <dbReference type="ARBA" id="ARBA00022801"/>
    </source>
</evidence>
<dbReference type="InterPro" id="IPR015797">
    <property type="entry name" value="NUDIX_hydrolase-like_dom_sf"/>
</dbReference>
<comment type="catalytic activity">
    <reaction evidence="10">
        <text>8-oxo-dGTP + H2O = 8-oxo-dGMP + diphosphate + H(+)</text>
        <dbReference type="Rhea" id="RHEA:31575"/>
        <dbReference type="ChEBI" id="CHEBI:15377"/>
        <dbReference type="ChEBI" id="CHEBI:15378"/>
        <dbReference type="ChEBI" id="CHEBI:33019"/>
        <dbReference type="ChEBI" id="CHEBI:63224"/>
        <dbReference type="ChEBI" id="CHEBI:77896"/>
        <dbReference type="EC" id="3.6.1.55"/>
    </reaction>
</comment>
<reference evidence="14 15" key="1">
    <citation type="submission" date="2020-03" db="EMBL/GenBank/DDBJ databases">
        <title>Sequencing the genomes of 1000 actinobacteria strains.</title>
        <authorList>
            <person name="Klenk H.-P."/>
        </authorList>
    </citation>
    <scope>NUCLEOTIDE SEQUENCE [LARGE SCALE GENOMIC DNA]</scope>
    <source>
        <strain evidence="14 15">DSM 16403</strain>
    </source>
</reference>
<dbReference type="GO" id="GO:0006260">
    <property type="term" value="P:DNA replication"/>
    <property type="evidence" value="ECO:0007669"/>
    <property type="project" value="UniProtKB-KW"/>
</dbReference>
<dbReference type="GO" id="GO:0046872">
    <property type="term" value="F:metal ion binding"/>
    <property type="evidence" value="ECO:0007669"/>
    <property type="project" value="UniProtKB-KW"/>
</dbReference>
<evidence type="ECO:0000256" key="4">
    <source>
        <dbReference type="ARBA" id="ARBA00022705"/>
    </source>
</evidence>
<keyword evidence="9" id="KW-0234">DNA repair</keyword>
<accession>A0A846RLB2</accession>
<dbReference type="EC" id="3.6.1.55" evidence="11"/>
<name>A0A846RLB2_9MICC</name>
<evidence type="ECO:0000256" key="11">
    <source>
        <dbReference type="ARBA" id="ARBA00038905"/>
    </source>
</evidence>
<dbReference type="PROSITE" id="PS51462">
    <property type="entry name" value="NUDIX"/>
    <property type="match status" value="1"/>
</dbReference>
<dbReference type="RefSeq" id="WP_167995452.1">
    <property type="nucleotide sequence ID" value="NZ_JAATJL010000001.1"/>
</dbReference>
<dbReference type="InterPro" id="IPR020476">
    <property type="entry name" value="Nudix_hydrolase"/>
</dbReference>
<dbReference type="EMBL" id="JAATJL010000001">
    <property type="protein sequence ID" value="NJC24168.1"/>
    <property type="molecule type" value="Genomic_DNA"/>
</dbReference>
<proteinExistence type="inferred from homology"/>
<keyword evidence="6" id="KW-0227">DNA damage</keyword>
<keyword evidence="15" id="KW-1185">Reference proteome</keyword>
<dbReference type="AlphaFoldDB" id="A0A846RLB2"/>
<dbReference type="GO" id="GO:0008413">
    <property type="term" value="F:8-oxo-7,8-dihydroguanosine triphosphate pyrophosphatase activity"/>
    <property type="evidence" value="ECO:0007669"/>
    <property type="project" value="TreeGrafter"/>
</dbReference>
<dbReference type="GO" id="GO:0044715">
    <property type="term" value="F:8-oxo-dGDP phosphatase activity"/>
    <property type="evidence" value="ECO:0007669"/>
    <property type="project" value="TreeGrafter"/>
</dbReference>
<dbReference type="SUPFAM" id="SSF55811">
    <property type="entry name" value="Nudix"/>
    <property type="match status" value="1"/>
</dbReference>
<evidence type="ECO:0000256" key="10">
    <source>
        <dbReference type="ARBA" id="ARBA00035861"/>
    </source>
</evidence>
<dbReference type="PROSITE" id="PS00893">
    <property type="entry name" value="NUDIX_BOX"/>
    <property type="match status" value="1"/>
</dbReference>
<dbReference type="InterPro" id="IPR020084">
    <property type="entry name" value="NUDIX_hydrolase_CS"/>
</dbReference>
<evidence type="ECO:0000256" key="9">
    <source>
        <dbReference type="ARBA" id="ARBA00023204"/>
    </source>
</evidence>
<dbReference type="Pfam" id="PF00293">
    <property type="entry name" value="NUDIX"/>
    <property type="match status" value="1"/>
</dbReference>
<keyword evidence="4" id="KW-0235">DNA replication</keyword>
<evidence type="ECO:0000256" key="12">
    <source>
        <dbReference type="RuleBase" id="RU003476"/>
    </source>
</evidence>
<gene>
    <name evidence="14" type="ORF">BJ994_003244</name>
</gene>
<evidence type="ECO:0000256" key="1">
    <source>
        <dbReference type="ARBA" id="ARBA00001946"/>
    </source>
</evidence>
<dbReference type="Gene3D" id="3.90.79.10">
    <property type="entry name" value="Nucleoside Triphosphate Pyrophosphohydrolase"/>
    <property type="match status" value="1"/>
</dbReference>
<protein>
    <recommendedName>
        <fullName evidence="11">8-oxo-dGTP diphosphatase</fullName>
        <ecNumber evidence="11">3.6.1.55</ecNumber>
    </recommendedName>
</protein>
<keyword evidence="3" id="KW-0515">Mutator protein</keyword>
<evidence type="ECO:0000313" key="14">
    <source>
        <dbReference type="EMBL" id="NJC24168.1"/>
    </source>
</evidence>
<dbReference type="InterPro" id="IPR047127">
    <property type="entry name" value="MutT-like"/>
</dbReference>
<dbReference type="GO" id="GO:0035539">
    <property type="term" value="F:8-oxo-7,8-dihydrodeoxyguanosine triphosphate pyrophosphatase activity"/>
    <property type="evidence" value="ECO:0007669"/>
    <property type="project" value="UniProtKB-EC"/>
</dbReference>
<evidence type="ECO:0000256" key="8">
    <source>
        <dbReference type="ARBA" id="ARBA00022842"/>
    </source>
</evidence>
<keyword evidence="5" id="KW-0479">Metal-binding</keyword>
<sequence length="135" mass="15077">MTDSHLVAVGVLVSSAGQVLLCRRSAAKRWYPNVWDFPGGHVEANETPSCALVRELHEELDIEAVVPADARWTFSSDVLTAHVYVVERWEGPLRNAAPDEHEELRWVSAGDAALMDLAHPEWLHLIEVTLKMGQE</sequence>
<comment type="cofactor">
    <cofactor evidence="1">
        <name>Mg(2+)</name>
        <dbReference type="ChEBI" id="CHEBI:18420"/>
    </cofactor>
</comment>
<evidence type="ECO:0000256" key="5">
    <source>
        <dbReference type="ARBA" id="ARBA00022723"/>
    </source>
</evidence>
<comment type="similarity">
    <text evidence="2 12">Belongs to the Nudix hydrolase family.</text>
</comment>
<dbReference type="GO" id="GO:0044716">
    <property type="term" value="F:8-oxo-GDP phosphatase activity"/>
    <property type="evidence" value="ECO:0007669"/>
    <property type="project" value="TreeGrafter"/>
</dbReference>
<evidence type="ECO:0000259" key="13">
    <source>
        <dbReference type="PROSITE" id="PS51462"/>
    </source>
</evidence>
<organism evidence="14 15">
    <name type="scientific">Arthrobacter pigmenti</name>
    <dbReference type="NCBI Taxonomy" id="271432"/>
    <lineage>
        <taxon>Bacteria</taxon>
        <taxon>Bacillati</taxon>
        <taxon>Actinomycetota</taxon>
        <taxon>Actinomycetes</taxon>
        <taxon>Micrococcales</taxon>
        <taxon>Micrococcaceae</taxon>
        <taxon>Arthrobacter</taxon>
    </lineage>
</organism>
<keyword evidence="7 12" id="KW-0378">Hydrolase</keyword>
<evidence type="ECO:0000256" key="6">
    <source>
        <dbReference type="ARBA" id="ARBA00022763"/>
    </source>
</evidence>